<dbReference type="Proteomes" id="UP000253919">
    <property type="component" value="Unassembled WGS sequence"/>
</dbReference>
<keyword evidence="2" id="KW-1185">Reference proteome</keyword>
<organism evidence="1 2">
    <name type="scientific">Adhaeribacter pallidiroseus</name>
    <dbReference type="NCBI Taxonomy" id="2072847"/>
    <lineage>
        <taxon>Bacteria</taxon>
        <taxon>Pseudomonadati</taxon>
        <taxon>Bacteroidota</taxon>
        <taxon>Cytophagia</taxon>
        <taxon>Cytophagales</taxon>
        <taxon>Hymenobacteraceae</taxon>
        <taxon>Adhaeribacter</taxon>
    </lineage>
</organism>
<sequence>MLGDGTTAGKNALVEYLLAVSRLPYLRTLVPKR</sequence>
<proteinExistence type="predicted"/>
<evidence type="ECO:0000313" key="1">
    <source>
        <dbReference type="EMBL" id="RDC64199.1"/>
    </source>
</evidence>
<gene>
    <name evidence="1" type="ORF">AHMF7616_02811</name>
</gene>
<protein>
    <submittedName>
        <fullName evidence="1">Uncharacterized protein</fullName>
    </submittedName>
</protein>
<name>A0A369QMV3_9BACT</name>
<evidence type="ECO:0000313" key="2">
    <source>
        <dbReference type="Proteomes" id="UP000253919"/>
    </source>
</evidence>
<accession>A0A369QMV3</accession>
<comment type="caution">
    <text evidence="1">The sequence shown here is derived from an EMBL/GenBank/DDBJ whole genome shotgun (WGS) entry which is preliminary data.</text>
</comment>
<reference evidence="1 2" key="1">
    <citation type="submission" date="2018-04" db="EMBL/GenBank/DDBJ databases">
        <title>Adhaeribacter sp. HMF7616 genome sequencing and assembly.</title>
        <authorList>
            <person name="Kang H."/>
            <person name="Kang J."/>
            <person name="Cha I."/>
            <person name="Kim H."/>
            <person name="Joh K."/>
        </authorList>
    </citation>
    <scope>NUCLEOTIDE SEQUENCE [LARGE SCALE GENOMIC DNA]</scope>
    <source>
        <strain evidence="1 2">HMF7616</strain>
    </source>
</reference>
<dbReference type="EMBL" id="QASA01000001">
    <property type="protein sequence ID" value="RDC64199.1"/>
    <property type="molecule type" value="Genomic_DNA"/>
</dbReference>
<dbReference type="AlphaFoldDB" id="A0A369QMV3"/>